<evidence type="ECO:0000313" key="1">
    <source>
        <dbReference type="EMBL" id="SDO80579.1"/>
    </source>
</evidence>
<proteinExistence type="predicted"/>
<protein>
    <submittedName>
        <fullName evidence="1">Uncharacterized protein</fullName>
    </submittedName>
</protein>
<evidence type="ECO:0000313" key="2">
    <source>
        <dbReference type="Proteomes" id="UP000198793"/>
    </source>
</evidence>
<keyword evidence="2" id="KW-1185">Reference proteome</keyword>
<reference evidence="1 2" key="1">
    <citation type="submission" date="2016-10" db="EMBL/GenBank/DDBJ databases">
        <authorList>
            <person name="de Groot N.N."/>
        </authorList>
    </citation>
    <scope>NUCLEOTIDE SEQUENCE [LARGE SCALE GENOMIC DNA]</scope>
    <source>
        <strain evidence="2">L7-484,KACC 16230,DSM 25025</strain>
    </source>
</reference>
<dbReference type="RefSeq" id="WP_090676807.1">
    <property type="nucleotide sequence ID" value="NZ_FNIT01000014.1"/>
</dbReference>
<organism evidence="1 2">
    <name type="scientific">Aureimonas jatrophae</name>
    <dbReference type="NCBI Taxonomy" id="1166073"/>
    <lineage>
        <taxon>Bacteria</taxon>
        <taxon>Pseudomonadati</taxon>
        <taxon>Pseudomonadota</taxon>
        <taxon>Alphaproteobacteria</taxon>
        <taxon>Hyphomicrobiales</taxon>
        <taxon>Aurantimonadaceae</taxon>
        <taxon>Aureimonas</taxon>
    </lineage>
</organism>
<dbReference type="AlphaFoldDB" id="A0A1H0MJF1"/>
<dbReference type="EMBL" id="FNIT01000014">
    <property type="protein sequence ID" value="SDO80579.1"/>
    <property type="molecule type" value="Genomic_DNA"/>
</dbReference>
<gene>
    <name evidence="1" type="ORF">SAMN05192530_11430</name>
</gene>
<accession>A0A1H0MJF1</accession>
<sequence length="312" mass="33383">MASDSADDAVRDLGAVLDRAPAGAVRGDWTFTTMQAGHASCSGGYQTRDGSLVDSDGPRLDQLEAIVERLGGNAGMPINLVRVRWTRAKLPWQRGKVVLETAFDAALVPRGPSDPVYAAAADARRRFWNAVGSVAPAFAAERGAPNVHGQTKWFQPHRRILQVTVDDTTVLATDGLSTPWAGVTTPENGVECEIVMRLGGAGNPIAADEASVALWSDVLIGVGDLVADGYRVLRDVQTNGAILFCRLAEDCLPMTRMALRMDPRLIEALPFGPVSLIEAVPLREDELPEIDDDPWGAAAALLALRKRAAVRD</sequence>
<dbReference type="OrthoDB" id="6556108at2"/>
<name>A0A1H0MJF1_9HYPH</name>
<dbReference type="Proteomes" id="UP000198793">
    <property type="component" value="Unassembled WGS sequence"/>
</dbReference>